<evidence type="ECO:0000313" key="2">
    <source>
        <dbReference type="Proteomes" id="UP000823749"/>
    </source>
</evidence>
<comment type="caution">
    <text evidence="1">The sequence shown here is derived from an EMBL/GenBank/DDBJ whole genome shotgun (WGS) entry which is preliminary data.</text>
</comment>
<sequence length="109" mass="11688">MPNADEFQVAGSGHMVAGACPWQPPTVIHGVSRVGSLCQSFLNLRPCLGAAPAALGGHHWDLGVAKKMEQERNMSTVNGEEERNIGIKQKKKRELGGVKTLPFIIGESL</sequence>
<reference evidence="1" key="1">
    <citation type="submission" date="2020-08" db="EMBL/GenBank/DDBJ databases">
        <title>Plant Genome Project.</title>
        <authorList>
            <person name="Zhang R.-G."/>
        </authorList>
    </citation>
    <scope>NUCLEOTIDE SEQUENCE</scope>
    <source>
        <strain evidence="1">WSP0</strain>
        <tissue evidence="1">Leaf</tissue>
    </source>
</reference>
<dbReference type="EMBL" id="JACTNZ010000004">
    <property type="protein sequence ID" value="KAG5552691.1"/>
    <property type="molecule type" value="Genomic_DNA"/>
</dbReference>
<evidence type="ECO:0000313" key="1">
    <source>
        <dbReference type="EMBL" id="KAG5552691.1"/>
    </source>
</evidence>
<dbReference type="Proteomes" id="UP000823749">
    <property type="component" value="Chromosome 4"/>
</dbReference>
<dbReference type="AlphaFoldDB" id="A0AAV6KJM0"/>
<keyword evidence="2" id="KW-1185">Reference proteome</keyword>
<accession>A0AAV6KJM0</accession>
<proteinExistence type="predicted"/>
<gene>
    <name evidence="1" type="ORF">RHGRI_010700</name>
</gene>
<organism evidence="1 2">
    <name type="scientific">Rhododendron griersonianum</name>
    <dbReference type="NCBI Taxonomy" id="479676"/>
    <lineage>
        <taxon>Eukaryota</taxon>
        <taxon>Viridiplantae</taxon>
        <taxon>Streptophyta</taxon>
        <taxon>Embryophyta</taxon>
        <taxon>Tracheophyta</taxon>
        <taxon>Spermatophyta</taxon>
        <taxon>Magnoliopsida</taxon>
        <taxon>eudicotyledons</taxon>
        <taxon>Gunneridae</taxon>
        <taxon>Pentapetalae</taxon>
        <taxon>asterids</taxon>
        <taxon>Ericales</taxon>
        <taxon>Ericaceae</taxon>
        <taxon>Ericoideae</taxon>
        <taxon>Rhodoreae</taxon>
        <taxon>Rhododendron</taxon>
    </lineage>
</organism>
<protein>
    <submittedName>
        <fullName evidence="1">Uncharacterized protein</fullName>
    </submittedName>
</protein>
<name>A0AAV6KJM0_9ERIC</name>